<accession>U5NEZ9</accession>
<gene>
    <name evidence="10" type="ORF">PRV_00085</name>
</gene>
<dbReference type="AlphaFoldDB" id="U5NEZ9"/>
<evidence type="ECO:0000313" key="10">
    <source>
        <dbReference type="EMBL" id="AGX88808.1"/>
    </source>
</evidence>
<dbReference type="KEGG" id="mpv:PRV_00085"/>
<evidence type="ECO:0000313" key="11">
    <source>
        <dbReference type="Proteomes" id="UP000017119"/>
    </source>
</evidence>
<dbReference type="InterPro" id="IPR002307">
    <property type="entry name" value="Tyr-tRNA-ligase"/>
</dbReference>
<dbReference type="PANTHER" id="PTHR11766:SF0">
    <property type="entry name" value="TYROSINE--TRNA LIGASE, MITOCHONDRIAL"/>
    <property type="match status" value="1"/>
</dbReference>
<dbReference type="Gene3D" id="3.10.290.10">
    <property type="entry name" value="RNA-binding S4 domain"/>
    <property type="match status" value="1"/>
</dbReference>
<dbReference type="InterPro" id="IPR014729">
    <property type="entry name" value="Rossmann-like_a/b/a_fold"/>
</dbReference>
<comment type="similarity">
    <text evidence="9">Belongs to the class-I aminoacyl-tRNA synthetase family.</text>
</comment>
<protein>
    <recommendedName>
        <fullName evidence="1 8">Tyrosine--tRNA ligase</fullName>
        <ecNumber evidence="1 8">6.1.1.1</ecNumber>
    </recommendedName>
</protein>
<organism evidence="10 11">
    <name type="scientific">Mycoplasma parvum str. Indiana</name>
    <dbReference type="NCBI Taxonomy" id="1403316"/>
    <lineage>
        <taxon>Bacteria</taxon>
        <taxon>Bacillati</taxon>
        <taxon>Mycoplasmatota</taxon>
        <taxon>Mollicutes</taxon>
        <taxon>Mycoplasmataceae</taxon>
        <taxon>Mycoplasma</taxon>
    </lineage>
</organism>
<evidence type="ECO:0000256" key="6">
    <source>
        <dbReference type="ARBA" id="ARBA00023146"/>
    </source>
</evidence>
<evidence type="ECO:0000256" key="8">
    <source>
        <dbReference type="NCBIfam" id="TIGR00234"/>
    </source>
</evidence>
<comment type="catalytic activity">
    <reaction evidence="7">
        <text>tRNA(Tyr) + L-tyrosine + ATP = L-tyrosyl-tRNA(Tyr) + AMP + diphosphate + H(+)</text>
        <dbReference type="Rhea" id="RHEA:10220"/>
        <dbReference type="Rhea" id="RHEA-COMP:9706"/>
        <dbReference type="Rhea" id="RHEA-COMP:9707"/>
        <dbReference type="ChEBI" id="CHEBI:15378"/>
        <dbReference type="ChEBI" id="CHEBI:30616"/>
        <dbReference type="ChEBI" id="CHEBI:33019"/>
        <dbReference type="ChEBI" id="CHEBI:58315"/>
        <dbReference type="ChEBI" id="CHEBI:78442"/>
        <dbReference type="ChEBI" id="CHEBI:78536"/>
        <dbReference type="ChEBI" id="CHEBI:456215"/>
        <dbReference type="EC" id="6.1.1.1"/>
    </reaction>
</comment>
<reference evidence="10 11" key="1">
    <citation type="journal article" date="2013" name="Genome Announc.">
        <title>Genome Sequence of Mycoplasma parvum (Formerly Eperythrozoon parvum), a Diminutive Hemoplasma of the Pig.</title>
        <authorList>
            <person name="do Nascimento N.C."/>
            <person name="Dos Santos A.P."/>
            <person name="Chu Y."/>
            <person name="Guimaraes A.M."/>
            <person name="Pagliaro A."/>
            <person name="Messick J.B."/>
        </authorList>
    </citation>
    <scope>NUCLEOTIDE SEQUENCE [LARGE SCALE GENOMIC DNA]</scope>
    <source>
        <strain evidence="10 11">Indiana</strain>
    </source>
</reference>
<dbReference type="EMBL" id="CP006771">
    <property type="protein sequence ID" value="AGX88808.1"/>
    <property type="molecule type" value="Genomic_DNA"/>
</dbReference>
<keyword evidence="6 9" id="KW-0030">Aminoacyl-tRNA synthetase</keyword>
<dbReference type="GO" id="GO:0003723">
    <property type="term" value="F:RNA binding"/>
    <property type="evidence" value="ECO:0007669"/>
    <property type="project" value="InterPro"/>
</dbReference>
<dbReference type="STRING" id="1403316.PRV_00085"/>
<dbReference type="SUPFAM" id="SSF52374">
    <property type="entry name" value="Nucleotidylyl transferase"/>
    <property type="match status" value="1"/>
</dbReference>
<dbReference type="GO" id="GO:0006437">
    <property type="term" value="P:tyrosyl-tRNA aminoacylation"/>
    <property type="evidence" value="ECO:0007669"/>
    <property type="project" value="UniProtKB-UniRule"/>
</dbReference>
<evidence type="ECO:0000256" key="2">
    <source>
        <dbReference type="ARBA" id="ARBA00022598"/>
    </source>
</evidence>
<dbReference type="EC" id="6.1.1.1" evidence="1 8"/>
<keyword evidence="3 9" id="KW-0547">Nucleotide-binding</keyword>
<dbReference type="InterPro" id="IPR002305">
    <property type="entry name" value="aa-tRNA-synth_Ic"/>
</dbReference>
<dbReference type="PANTHER" id="PTHR11766">
    <property type="entry name" value="TYROSYL-TRNA SYNTHETASE"/>
    <property type="match status" value="1"/>
</dbReference>
<dbReference type="Pfam" id="PF00579">
    <property type="entry name" value="tRNA-synt_1b"/>
    <property type="match status" value="1"/>
</dbReference>
<dbReference type="PATRIC" id="fig|1403316.3.peg.15"/>
<dbReference type="HOGENOM" id="CLU_024003_0_3_14"/>
<name>U5NEZ9_9MOLU</name>
<dbReference type="GO" id="GO:0005524">
    <property type="term" value="F:ATP binding"/>
    <property type="evidence" value="ECO:0007669"/>
    <property type="project" value="UniProtKB-KW"/>
</dbReference>
<keyword evidence="4 9" id="KW-0067">ATP-binding</keyword>
<evidence type="ECO:0000256" key="7">
    <source>
        <dbReference type="ARBA" id="ARBA00048248"/>
    </source>
</evidence>
<evidence type="ECO:0000256" key="5">
    <source>
        <dbReference type="ARBA" id="ARBA00022917"/>
    </source>
</evidence>
<evidence type="ECO:0000256" key="1">
    <source>
        <dbReference type="ARBA" id="ARBA00013160"/>
    </source>
</evidence>
<dbReference type="Gene3D" id="1.10.240.10">
    <property type="entry name" value="Tyrosyl-Transfer RNA Synthetase"/>
    <property type="match status" value="1"/>
</dbReference>
<dbReference type="GO" id="GO:0004831">
    <property type="term" value="F:tyrosine-tRNA ligase activity"/>
    <property type="evidence" value="ECO:0007669"/>
    <property type="project" value="UniProtKB-UniRule"/>
</dbReference>
<dbReference type="InterPro" id="IPR024088">
    <property type="entry name" value="Tyr-tRNA-ligase_bac-type"/>
</dbReference>
<sequence length="356" mass="41182">MLNKASEFGIQTVLILGDFTTKIGDASWRKEDRNILGEKEIKDNLSGIKEQLQKLCPNSEIVLNSSFYEEFSIETISELLKHFKLSTLLSKDFLSCRLSQDSLTLRDVFYPVLQSYDFYNLVKNKNIAIQMGGQDQWGNITTGIEFIKKKESNLLVGGFTIPLLTDSNGVKFGKSGKNTLFLNEKLTSPYKVYQYFWNLSDDKLKELSIFLFNSELNVGEKINQKEKEKIIENLFCGVYSKEKFQVIKKISSFLFSKEEIKNNSFTETDYKELFKILPSYQSKELNNISNILINLGFSSSHSESKRLIEKERCVSCFSYYFQNHKEMLKPELSNSSYFLIKKGEKEFGIFHLSNKN</sequence>
<dbReference type="Proteomes" id="UP000017119">
    <property type="component" value="Chromosome"/>
</dbReference>
<keyword evidence="5 9" id="KW-0648">Protein biosynthesis</keyword>
<evidence type="ECO:0000256" key="4">
    <source>
        <dbReference type="ARBA" id="ARBA00022840"/>
    </source>
</evidence>
<keyword evidence="2 9" id="KW-0436">Ligase</keyword>
<dbReference type="NCBIfam" id="TIGR00234">
    <property type="entry name" value="tyrS"/>
    <property type="match status" value="1"/>
</dbReference>
<keyword evidence="11" id="KW-1185">Reference proteome</keyword>
<evidence type="ECO:0000256" key="9">
    <source>
        <dbReference type="RuleBase" id="RU363036"/>
    </source>
</evidence>
<evidence type="ECO:0000256" key="3">
    <source>
        <dbReference type="ARBA" id="ARBA00022741"/>
    </source>
</evidence>
<dbReference type="PRINTS" id="PR01040">
    <property type="entry name" value="TRNASYNTHTYR"/>
</dbReference>
<dbReference type="Gene3D" id="3.40.50.620">
    <property type="entry name" value="HUPs"/>
    <property type="match status" value="1"/>
</dbReference>
<dbReference type="InterPro" id="IPR036986">
    <property type="entry name" value="S4_RNA-bd_sf"/>
</dbReference>
<proteinExistence type="inferred from homology"/>
<dbReference type="GO" id="GO:0005829">
    <property type="term" value="C:cytosol"/>
    <property type="evidence" value="ECO:0007669"/>
    <property type="project" value="TreeGrafter"/>
</dbReference>